<gene>
    <name evidence="3" type="ORF">ASIM_LOCUS533</name>
</gene>
<dbReference type="Pfam" id="PF09457">
    <property type="entry name" value="RBD-FIP"/>
    <property type="match status" value="1"/>
</dbReference>
<dbReference type="OrthoDB" id="8956628at2759"/>
<dbReference type="AlphaFoldDB" id="A0A0M3IZF0"/>
<keyword evidence="4" id="KW-1185">Reference proteome</keyword>
<feature type="domain" description="FIP-RBD" evidence="2">
    <location>
        <begin position="1"/>
        <end position="44"/>
    </location>
</feature>
<evidence type="ECO:0000313" key="3">
    <source>
        <dbReference type="EMBL" id="VDK17813.1"/>
    </source>
</evidence>
<reference evidence="3 4" key="2">
    <citation type="submission" date="2018-11" db="EMBL/GenBank/DDBJ databases">
        <authorList>
            <consortium name="Pathogen Informatics"/>
        </authorList>
    </citation>
    <scope>NUCLEOTIDE SEQUENCE [LARGE SCALE GENOMIC DNA]</scope>
</reference>
<dbReference type="WBParaSite" id="ASIM_0000063301-mRNA-1">
    <property type="protein sequence ID" value="ASIM_0000063301-mRNA-1"/>
    <property type="gene ID" value="ASIM_0000063301"/>
</dbReference>
<organism evidence="5">
    <name type="scientific">Anisakis simplex</name>
    <name type="common">Herring worm</name>
    <dbReference type="NCBI Taxonomy" id="6269"/>
    <lineage>
        <taxon>Eukaryota</taxon>
        <taxon>Metazoa</taxon>
        <taxon>Ecdysozoa</taxon>
        <taxon>Nematoda</taxon>
        <taxon>Chromadorea</taxon>
        <taxon>Rhabditida</taxon>
        <taxon>Spirurina</taxon>
        <taxon>Ascaridomorpha</taxon>
        <taxon>Ascaridoidea</taxon>
        <taxon>Anisakidae</taxon>
        <taxon>Anisakis</taxon>
        <taxon>Anisakis simplex complex</taxon>
    </lineage>
</organism>
<keyword evidence="1" id="KW-0813">Transport</keyword>
<protein>
    <submittedName>
        <fullName evidence="5">FIP-RBD domain-containing protein</fullName>
    </submittedName>
</protein>
<name>A0A0M3IZF0_ANISI</name>
<accession>A0A0M3IZF0</accession>
<evidence type="ECO:0000313" key="4">
    <source>
        <dbReference type="Proteomes" id="UP000267096"/>
    </source>
</evidence>
<dbReference type="InterPro" id="IPR019018">
    <property type="entry name" value="Rab-bd_FIP-RBD"/>
</dbReference>
<proteinExistence type="predicted"/>
<dbReference type="Gene3D" id="1.20.5.2440">
    <property type="match status" value="1"/>
</dbReference>
<evidence type="ECO:0000259" key="2">
    <source>
        <dbReference type="PROSITE" id="PS51511"/>
    </source>
</evidence>
<evidence type="ECO:0000313" key="5">
    <source>
        <dbReference type="WBParaSite" id="ASIM_0000063301-mRNA-1"/>
    </source>
</evidence>
<reference evidence="5" key="1">
    <citation type="submission" date="2017-02" db="UniProtKB">
        <authorList>
            <consortium name="WormBaseParasite"/>
        </authorList>
    </citation>
    <scope>IDENTIFICATION</scope>
</reference>
<dbReference type="SUPFAM" id="SSF144270">
    <property type="entry name" value="Eferin C-derminal domain-like"/>
    <property type="match status" value="1"/>
</dbReference>
<dbReference type="EMBL" id="UYRR01000368">
    <property type="protein sequence ID" value="VDK17813.1"/>
    <property type="molecule type" value="Genomic_DNA"/>
</dbReference>
<dbReference type="PROSITE" id="PS51511">
    <property type="entry name" value="FIP_RBD"/>
    <property type="match status" value="1"/>
</dbReference>
<dbReference type="InterPro" id="IPR037245">
    <property type="entry name" value="FIP-RBD_C_sf"/>
</dbReference>
<sequence>MEKMLNEMQIELARHEEKEKSLNEYIETLLTRIMDQNPNLLEAVTLATRKQSQRKRTTMP</sequence>
<dbReference type="Proteomes" id="UP000267096">
    <property type="component" value="Unassembled WGS sequence"/>
</dbReference>
<evidence type="ECO:0000256" key="1">
    <source>
        <dbReference type="ARBA" id="ARBA00022448"/>
    </source>
</evidence>